<dbReference type="EMBL" id="JAHQIW010000190">
    <property type="protein sequence ID" value="KAJ1346568.1"/>
    <property type="molecule type" value="Genomic_DNA"/>
</dbReference>
<accession>A0AAD5LWY3</accession>
<sequence length="199" mass="22226">MIASKQAENSWSNSIAVEQPVRVHKVHPRKTTSTLASVSERSSQPVRKLLPYKIVPKTKQQKYLGSLPKSSSFTHKTPLLKNKFRTATTVWESFSSAQKIATSNGYYTVGASQARFKGNSMLPNNKSGEYKVPFLLPFISNEVSIAIECCLKRAGMEDSVALVEIRPETLKRQSVRNRLYDRLCETNDCKVCPNGRDGG</sequence>
<feature type="region of interest" description="Disordered" evidence="1">
    <location>
        <begin position="22"/>
        <end position="42"/>
    </location>
</feature>
<evidence type="ECO:0000313" key="3">
    <source>
        <dbReference type="Proteomes" id="UP001196413"/>
    </source>
</evidence>
<name>A0AAD5LWY3_PARTN</name>
<evidence type="ECO:0000313" key="2">
    <source>
        <dbReference type="EMBL" id="KAJ1346568.1"/>
    </source>
</evidence>
<dbReference type="Proteomes" id="UP001196413">
    <property type="component" value="Unassembled WGS sequence"/>
</dbReference>
<dbReference type="AlphaFoldDB" id="A0AAD5LWY3"/>
<comment type="caution">
    <text evidence="2">The sequence shown here is derived from an EMBL/GenBank/DDBJ whole genome shotgun (WGS) entry which is preliminary data.</text>
</comment>
<protein>
    <submittedName>
        <fullName evidence="2">Uncharacterized protein</fullName>
    </submittedName>
</protein>
<gene>
    <name evidence="2" type="ORF">KIN20_001386</name>
</gene>
<organism evidence="2 3">
    <name type="scientific">Parelaphostrongylus tenuis</name>
    <name type="common">Meningeal worm</name>
    <dbReference type="NCBI Taxonomy" id="148309"/>
    <lineage>
        <taxon>Eukaryota</taxon>
        <taxon>Metazoa</taxon>
        <taxon>Ecdysozoa</taxon>
        <taxon>Nematoda</taxon>
        <taxon>Chromadorea</taxon>
        <taxon>Rhabditida</taxon>
        <taxon>Rhabditina</taxon>
        <taxon>Rhabditomorpha</taxon>
        <taxon>Strongyloidea</taxon>
        <taxon>Metastrongylidae</taxon>
        <taxon>Parelaphostrongylus</taxon>
    </lineage>
</organism>
<evidence type="ECO:0000256" key="1">
    <source>
        <dbReference type="SAM" id="MobiDB-lite"/>
    </source>
</evidence>
<proteinExistence type="predicted"/>
<feature type="compositionally biased region" description="Polar residues" evidence="1">
    <location>
        <begin position="31"/>
        <end position="42"/>
    </location>
</feature>
<keyword evidence="3" id="KW-1185">Reference proteome</keyword>
<reference evidence="2" key="1">
    <citation type="submission" date="2021-06" db="EMBL/GenBank/DDBJ databases">
        <title>Parelaphostrongylus tenuis whole genome reference sequence.</title>
        <authorList>
            <person name="Garwood T.J."/>
            <person name="Larsen P.A."/>
            <person name="Fountain-Jones N.M."/>
            <person name="Garbe J.R."/>
            <person name="Macchietto M.G."/>
            <person name="Kania S.A."/>
            <person name="Gerhold R.W."/>
            <person name="Richards J.E."/>
            <person name="Wolf T.M."/>
        </authorList>
    </citation>
    <scope>NUCLEOTIDE SEQUENCE</scope>
    <source>
        <strain evidence="2">MNPRO001-30</strain>
        <tissue evidence="2">Meninges</tissue>
    </source>
</reference>